<dbReference type="VEuPathDB" id="TriTrypDB:TCDM_10346"/>
<name>V5B7Q0_TRYCR</name>
<comment type="caution">
    <text evidence="1">The sequence shown here is derived from an EMBL/GenBank/DDBJ whole genome shotgun (WGS) entry which is preliminary data.</text>
</comment>
<dbReference type="AlphaFoldDB" id="V5B7Q0"/>
<evidence type="ECO:0000313" key="2">
    <source>
        <dbReference type="Proteomes" id="UP000017861"/>
    </source>
</evidence>
<dbReference type="SUPFAM" id="SSF55486">
    <property type="entry name" value="Metalloproteases ('zincins'), catalytic domain"/>
    <property type="match status" value="1"/>
</dbReference>
<gene>
    <name evidence="1" type="ORF">TCDM_10346</name>
</gene>
<proteinExistence type="predicted"/>
<organism evidence="1 2">
    <name type="scientific">Trypanosoma cruzi Dm28c</name>
    <dbReference type="NCBI Taxonomy" id="1416333"/>
    <lineage>
        <taxon>Eukaryota</taxon>
        <taxon>Discoba</taxon>
        <taxon>Euglenozoa</taxon>
        <taxon>Kinetoplastea</taxon>
        <taxon>Metakinetoplastina</taxon>
        <taxon>Trypanosomatida</taxon>
        <taxon>Trypanosomatidae</taxon>
        <taxon>Trypanosoma</taxon>
        <taxon>Schizotrypanum</taxon>
    </lineage>
</organism>
<evidence type="ECO:0000313" key="1">
    <source>
        <dbReference type="EMBL" id="ESS62017.1"/>
    </source>
</evidence>
<dbReference type="EMBL" id="AYLP01000218">
    <property type="protein sequence ID" value="ESS62017.1"/>
    <property type="molecule type" value="Genomic_DNA"/>
</dbReference>
<evidence type="ECO:0008006" key="3">
    <source>
        <dbReference type="Google" id="ProtNLM"/>
    </source>
</evidence>
<dbReference type="Proteomes" id="UP000017861">
    <property type="component" value="Unassembled WGS sequence"/>
</dbReference>
<reference evidence="1 2" key="1">
    <citation type="journal article" date="2014" name="Genome Announc.">
        <title>Trypanosoma cruzi Clone Dm28c Draft Genome Sequence.</title>
        <authorList>
            <person name="Grisard E.C."/>
            <person name="Teixeira S.M."/>
            <person name="de Almeida L.G."/>
            <person name="Stoco P.H."/>
            <person name="Gerber A.L."/>
            <person name="Talavera-Lopez C."/>
            <person name="Lima O.C."/>
            <person name="Andersson B."/>
            <person name="de Vasconcelos A.T."/>
        </authorList>
    </citation>
    <scope>NUCLEOTIDE SEQUENCE [LARGE SCALE GENOMIC DNA]</scope>
    <source>
        <strain evidence="1 2">Dm28c</strain>
    </source>
</reference>
<protein>
    <recommendedName>
        <fullName evidence="3">Leishmanolysin-like peptidase</fullName>
    </recommendedName>
</protein>
<sequence>MFCEAGIKARRCTLDRYSSGWCGRIIHEGSAKRPMDSCPVTDPALNVRNAAAVIWRGEYLSAVPGNKPSSWCPDTPLTNTTDARDPEETYISVLSCTRHCGASACRCV</sequence>
<dbReference type="OrthoDB" id="253762at2759"/>
<accession>V5B7Q0</accession>